<reference evidence="1" key="1">
    <citation type="journal article" date="2015" name="Front. Microbiol.">
        <title>Combining genomic sequencing methods to explore viral diversity and reveal potential virus-host interactions.</title>
        <authorList>
            <person name="Chow C.E."/>
            <person name="Winget D.M."/>
            <person name="White R.A.III."/>
            <person name="Hallam S.J."/>
            <person name="Suttle C.A."/>
        </authorList>
    </citation>
    <scope>NUCLEOTIDE SEQUENCE</scope>
    <source>
        <strain evidence="1">Anoxic3_9</strain>
    </source>
</reference>
<accession>A0A0F7L4U7</accession>
<evidence type="ECO:0000313" key="1">
    <source>
        <dbReference type="EMBL" id="AKH46523.1"/>
    </source>
</evidence>
<organism evidence="1">
    <name type="scientific">uncultured marine virus</name>
    <dbReference type="NCBI Taxonomy" id="186617"/>
    <lineage>
        <taxon>Viruses</taxon>
        <taxon>environmental samples</taxon>
    </lineage>
</organism>
<sequence>MGKYDGKEFNDPLLRCEGCGKLVHREYLGKIGGCNHCGNRRLKSLHGLQDTEINQLKAGEYDLGLEGYKIDPEFFELFTVGGV</sequence>
<dbReference type="EMBL" id="KR029584">
    <property type="protein sequence ID" value="AKH46523.1"/>
    <property type="molecule type" value="Genomic_DNA"/>
</dbReference>
<protein>
    <submittedName>
        <fullName evidence="1">Uncharacterized protein</fullName>
    </submittedName>
</protein>
<proteinExistence type="predicted"/>
<name>A0A0F7L4U7_9VIRU</name>
<reference evidence="1" key="2">
    <citation type="submission" date="2015-03" db="EMBL/GenBank/DDBJ databases">
        <authorList>
            <person name="Chow C.-E.T."/>
            <person name="Winget D.M."/>
            <person name="White R.A.III."/>
            <person name="Hallam S.J."/>
            <person name="Suttle C.A."/>
        </authorList>
    </citation>
    <scope>NUCLEOTIDE SEQUENCE</scope>
    <source>
        <strain evidence="1">Anoxic3_9</strain>
    </source>
</reference>